<dbReference type="Gene3D" id="3.30.420.10">
    <property type="entry name" value="Ribonuclease H-like superfamily/Ribonuclease H"/>
    <property type="match status" value="1"/>
</dbReference>
<accession>A0A368G021</accession>
<dbReference type="InterPro" id="IPR006941">
    <property type="entry name" value="RNase_CAF1"/>
</dbReference>
<organism evidence="1 2">
    <name type="scientific">Ancylostoma caninum</name>
    <name type="common">Dog hookworm</name>
    <dbReference type="NCBI Taxonomy" id="29170"/>
    <lineage>
        <taxon>Eukaryota</taxon>
        <taxon>Metazoa</taxon>
        <taxon>Ecdysozoa</taxon>
        <taxon>Nematoda</taxon>
        <taxon>Chromadorea</taxon>
        <taxon>Rhabditida</taxon>
        <taxon>Rhabditina</taxon>
        <taxon>Rhabditomorpha</taxon>
        <taxon>Strongyloidea</taxon>
        <taxon>Ancylostomatidae</taxon>
        <taxon>Ancylostomatinae</taxon>
        <taxon>Ancylostoma</taxon>
    </lineage>
</organism>
<dbReference type="GO" id="GO:0003723">
    <property type="term" value="F:RNA binding"/>
    <property type="evidence" value="ECO:0007669"/>
    <property type="project" value="TreeGrafter"/>
</dbReference>
<dbReference type="OrthoDB" id="414075at2759"/>
<comment type="caution">
    <text evidence="1">The sequence shown here is derived from an EMBL/GenBank/DDBJ whole genome shotgun (WGS) entry which is preliminary data.</text>
</comment>
<dbReference type="InterPro" id="IPR036397">
    <property type="entry name" value="RNaseH_sf"/>
</dbReference>
<protein>
    <submittedName>
        <fullName evidence="1">Uncharacterized protein</fullName>
    </submittedName>
</protein>
<reference evidence="1 2" key="1">
    <citation type="submission" date="2014-10" db="EMBL/GenBank/DDBJ databases">
        <title>Draft genome of the hookworm Ancylostoma caninum.</title>
        <authorList>
            <person name="Mitreva M."/>
        </authorList>
    </citation>
    <scope>NUCLEOTIDE SEQUENCE [LARGE SCALE GENOMIC DNA]</scope>
    <source>
        <strain evidence="1 2">Baltimore</strain>
    </source>
</reference>
<evidence type="ECO:0000313" key="2">
    <source>
        <dbReference type="Proteomes" id="UP000252519"/>
    </source>
</evidence>
<dbReference type="Proteomes" id="UP000252519">
    <property type="component" value="Unassembled WGS sequence"/>
</dbReference>
<dbReference type="Pfam" id="PF04857">
    <property type="entry name" value="CAF1"/>
    <property type="match status" value="1"/>
</dbReference>
<dbReference type="AlphaFoldDB" id="A0A368G021"/>
<dbReference type="PANTHER" id="PTHR15092">
    <property type="entry name" value="POLY A -SPECIFIC RIBONUCLEASE/TARGET OF EGR1, MEMBER 1"/>
    <property type="match status" value="1"/>
</dbReference>
<keyword evidence="2" id="KW-1185">Reference proteome</keyword>
<dbReference type="STRING" id="29170.A0A368G021"/>
<dbReference type="EMBL" id="JOJR01000565">
    <property type="protein sequence ID" value="RCN36345.1"/>
    <property type="molecule type" value="Genomic_DNA"/>
</dbReference>
<dbReference type="PANTHER" id="PTHR15092:SF22">
    <property type="entry name" value="POLY(A)-SPECIFIC RIBONUCLEASE PNLDC1"/>
    <property type="match status" value="1"/>
</dbReference>
<proteinExistence type="predicted"/>
<dbReference type="GO" id="GO:0000175">
    <property type="term" value="F:3'-5'-RNA exonuclease activity"/>
    <property type="evidence" value="ECO:0007669"/>
    <property type="project" value="TreeGrafter"/>
</dbReference>
<sequence>MSEFCISPHAATFLAKHKFDFNKFVNEGVTYCNRSELSKLKKNIELGEIDFNSFGVGLFDRIQATKMCILIEAGRAEVHLLNDNSPDLGDIVHLKQPLHIDLFGENSLFDKPLTSLEEAALQFALLEEFPHLESNFNDERTLVSSYSLF</sequence>
<name>A0A368G021_ANCCA</name>
<evidence type="ECO:0000313" key="1">
    <source>
        <dbReference type="EMBL" id="RCN36345.1"/>
    </source>
</evidence>
<dbReference type="InterPro" id="IPR051181">
    <property type="entry name" value="CAF1_poly(A)_ribonucleases"/>
</dbReference>
<gene>
    <name evidence="1" type="ORF">ANCCAN_17779</name>
</gene>